<feature type="region of interest" description="Disordered" evidence="7">
    <location>
        <begin position="119"/>
        <end position="215"/>
    </location>
</feature>
<feature type="compositionally biased region" description="Low complexity" evidence="7">
    <location>
        <begin position="374"/>
        <end position="384"/>
    </location>
</feature>
<evidence type="ECO:0000256" key="6">
    <source>
        <dbReference type="PROSITE-ProRule" id="PRU00042"/>
    </source>
</evidence>
<feature type="domain" description="C2H2-type" evidence="8">
    <location>
        <begin position="510"/>
        <end position="537"/>
    </location>
</feature>
<dbReference type="EMBL" id="FMWP01000010">
    <property type="protein sequence ID" value="SCZ87558.1"/>
    <property type="molecule type" value="Genomic_DNA"/>
</dbReference>
<feature type="compositionally biased region" description="Polar residues" evidence="7">
    <location>
        <begin position="230"/>
        <end position="245"/>
    </location>
</feature>
<feature type="compositionally biased region" description="Acidic residues" evidence="7">
    <location>
        <begin position="426"/>
        <end position="451"/>
    </location>
</feature>
<feature type="compositionally biased region" description="Basic and acidic residues" evidence="7">
    <location>
        <begin position="184"/>
        <end position="193"/>
    </location>
</feature>
<feature type="compositionally biased region" description="Basic and acidic residues" evidence="7">
    <location>
        <begin position="246"/>
        <end position="258"/>
    </location>
</feature>
<protein>
    <recommendedName>
        <fullName evidence="5">pH-response transcription factor pacC/RIM101</fullName>
    </recommendedName>
</protein>
<feature type="region of interest" description="Disordered" evidence="7">
    <location>
        <begin position="230"/>
        <end position="264"/>
    </location>
</feature>
<keyword evidence="4" id="KW-0862">Zinc</keyword>
<sequence length="605" mass="67886">MVAQQHGHGRYGYQEMQNNSQQHMYPSIDDTYRRMDSNSGMVTMLIPSEPNTNHWQAHYEQQAWHDQPSGSSARSNELYSYHSDRHRSTGGSSSSGSSVLRSSHYDVQNQHAASGLVYAPYDPSALDPHMGPHQGRAPPTPPLQTHHPGPHLSVHHAYSYSAGDPSPPGSARSLGEYTALPHHMRSDGVEGHHSRATRSESWPGSFTNQQHSQDQDHHIYEEVGKLATSYAMSDSCPPQSRPKSTSPHEHWQYEKDQSPHTFAPSLWSSDLLATQHQRYPTQQMKSVHSSAQDDLVGGLAQRWQWNAQFDLHLQPQPQLQPHPQPQSQEQRYSMRGSSFRSGENQEEPTPPPVKEERTAPGGEQTKSRAWWTPNSSANDAASSTSDDRPDSFSGQLRKLKGKMKTRKAKGNMRLASEENEPRSEGEAESDGEIEGEGEGEGEGEEDEEESETISANDSDGKLRRRKISEASREYAQRRYRCEMCVGEPRMFARPSALRIHMLTHSKLKPHCCPECNRCFSIPSNLTRHRKLHLAPPHNRDEDGGVRNVRRSALEPHEVKCFLFSEQISTLQSTVLTTPMLYKCSQVDVSLYTPAPSLGEELCGEG</sequence>
<feature type="compositionally biased region" description="Polar residues" evidence="7">
    <location>
        <begin position="68"/>
        <end position="78"/>
    </location>
</feature>
<dbReference type="PROSITE" id="PS50157">
    <property type="entry name" value="ZINC_FINGER_C2H2_2"/>
    <property type="match status" value="2"/>
</dbReference>
<dbReference type="Proteomes" id="UP000249723">
    <property type="component" value="Unassembled WGS sequence"/>
</dbReference>
<dbReference type="PROSITE" id="PS00028">
    <property type="entry name" value="ZINC_FINGER_C2H2_1"/>
    <property type="match status" value="1"/>
</dbReference>
<name>A0A2X0K8I7_9BASI</name>
<dbReference type="InterPro" id="IPR013087">
    <property type="entry name" value="Znf_C2H2_type"/>
</dbReference>
<feature type="compositionally biased region" description="Polar residues" evidence="7">
    <location>
        <begin position="199"/>
        <end position="212"/>
    </location>
</feature>
<feature type="domain" description="C2H2-type" evidence="8">
    <location>
        <begin position="479"/>
        <end position="509"/>
    </location>
</feature>
<accession>A0A2X0K8I7</accession>
<reference evidence="10" key="1">
    <citation type="submission" date="2016-10" db="EMBL/GenBank/DDBJ databases">
        <authorList>
            <person name="Jeantristanb JTB J.-T."/>
            <person name="Ricardo R."/>
        </authorList>
    </citation>
    <scope>NUCLEOTIDE SEQUENCE [LARGE SCALE GENOMIC DNA]</scope>
</reference>
<keyword evidence="3 6" id="KW-0863">Zinc-finger</keyword>
<feature type="compositionally biased region" description="Low complexity" evidence="7">
    <location>
        <begin position="89"/>
        <end position="102"/>
    </location>
</feature>
<keyword evidence="10" id="KW-1185">Reference proteome</keyword>
<dbReference type="GO" id="GO:0008270">
    <property type="term" value="F:zinc ion binding"/>
    <property type="evidence" value="ECO:0007669"/>
    <property type="project" value="UniProtKB-KW"/>
</dbReference>
<dbReference type="Pfam" id="PF00096">
    <property type="entry name" value="zf-C2H2"/>
    <property type="match status" value="1"/>
</dbReference>
<feature type="region of interest" description="Disordered" evidence="7">
    <location>
        <begin position="315"/>
        <end position="464"/>
    </location>
</feature>
<evidence type="ECO:0000256" key="7">
    <source>
        <dbReference type="SAM" id="MobiDB-lite"/>
    </source>
</evidence>
<evidence type="ECO:0000256" key="4">
    <source>
        <dbReference type="ARBA" id="ARBA00022833"/>
    </source>
</evidence>
<dbReference type="SMART" id="SM00355">
    <property type="entry name" value="ZnF_C2H2"/>
    <property type="match status" value="2"/>
</dbReference>
<dbReference type="SUPFAM" id="SSF57667">
    <property type="entry name" value="beta-beta-alpha zinc fingers"/>
    <property type="match status" value="1"/>
</dbReference>
<dbReference type="Gene3D" id="3.30.160.60">
    <property type="entry name" value="Classic Zinc Finger"/>
    <property type="match status" value="1"/>
</dbReference>
<feature type="region of interest" description="Disordered" evidence="7">
    <location>
        <begin position="61"/>
        <end position="103"/>
    </location>
</feature>
<dbReference type="AlphaFoldDB" id="A0A2X0K8I7"/>
<evidence type="ECO:0000256" key="1">
    <source>
        <dbReference type="ARBA" id="ARBA00022723"/>
    </source>
</evidence>
<evidence type="ECO:0000256" key="3">
    <source>
        <dbReference type="ARBA" id="ARBA00022771"/>
    </source>
</evidence>
<gene>
    <name evidence="9" type="ORF">BZ3500_MVSOF-1268-A1-R1_CHR2-2G05024</name>
</gene>
<dbReference type="OrthoDB" id="6077919at2759"/>
<evidence type="ECO:0000256" key="2">
    <source>
        <dbReference type="ARBA" id="ARBA00022737"/>
    </source>
</evidence>
<feature type="compositionally biased region" description="Basic residues" evidence="7">
    <location>
        <begin position="397"/>
        <end position="410"/>
    </location>
</feature>
<keyword evidence="1" id="KW-0479">Metal-binding</keyword>
<dbReference type="GO" id="GO:0005634">
    <property type="term" value="C:nucleus"/>
    <property type="evidence" value="ECO:0007669"/>
    <property type="project" value="UniProtKB-ARBA"/>
</dbReference>
<dbReference type="InterPro" id="IPR036236">
    <property type="entry name" value="Znf_C2H2_sf"/>
</dbReference>
<evidence type="ECO:0000313" key="10">
    <source>
        <dbReference type="Proteomes" id="UP000249723"/>
    </source>
</evidence>
<proteinExistence type="predicted"/>
<keyword evidence="2" id="KW-0677">Repeat</keyword>
<feature type="compositionally biased region" description="Polar residues" evidence="7">
    <location>
        <begin position="327"/>
        <end position="342"/>
    </location>
</feature>
<feature type="compositionally biased region" description="Basic and acidic residues" evidence="7">
    <location>
        <begin position="415"/>
        <end position="425"/>
    </location>
</feature>
<organism evidence="9 10">
    <name type="scientific">Microbotryum saponariae</name>
    <dbReference type="NCBI Taxonomy" id="289078"/>
    <lineage>
        <taxon>Eukaryota</taxon>
        <taxon>Fungi</taxon>
        <taxon>Dikarya</taxon>
        <taxon>Basidiomycota</taxon>
        <taxon>Pucciniomycotina</taxon>
        <taxon>Microbotryomycetes</taxon>
        <taxon>Microbotryales</taxon>
        <taxon>Microbotryaceae</taxon>
        <taxon>Microbotryum</taxon>
    </lineage>
</organism>
<dbReference type="FunFam" id="3.30.160.60:FF:000340">
    <property type="entry name" value="zinc finger protein 473 isoform X1"/>
    <property type="match status" value="1"/>
</dbReference>
<evidence type="ECO:0000259" key="8">
    <source>
        <dbReference type="PROSITE" id="PS50157"/>
    </source>
</evidence>
<dbReference type="STRING" id="289078.A0A2X0K8I7"/>
<evidence type="ECO:0000313" key="9">
    <source>
        <dbReference type="EMBL" id="SCZ87558.1"/>
    </source>
</evidence>
<evidence type="ECO:0000256" key="5">
    <source>
        <dbReference type="ARBA" id="ARBA00039490"/>
    </source>
</evidence>